<keyword evidence="2 4" id="KW-0863">Zinc-finger</keyword>
<evidence type="ECO:0000256" key="2">
    <source>
        <dbReference type="ARBA" id="ARBA00022771"/>
    </source>
</evidence>
<dbReference type="EMBL" id="KZ805420">
    <property type="protein sequence ID" value="PVH98139.1"/>
    <property type="molecule type" value="Genomic_DNA"/>
</dbReference>
<dbReference type="PANTHER" id="PTHR46156">
    <property type="entry name" value="CCCH ZINGC FINGER"/>
    <property type="match status" value="1"/>
</dbReference>
<keyword evidence="8" id="KW-1185">Reference proteome</keyword>
<evidence type="ECO:0000313" key="7">
    <source>
        <dbReference type="EMBL" id="PVH98139.1"/>
    </source>
</evidence>
<evidence type="ECO:0000256" key="1">
    <source>
        <dbReference type="ARBA" id="ARBA00022723"/>
    </source>
</evidence>
<accession>A0A2V1DLK5</accession>
<feature type="domain" description="C3H1-type" evidence="6">
    <location>
        <begin position="87"/>
        <end position="115"/>
    </location>
</feature>
<dbReference type="PROSITE" id="PS50103">
    <property type="entry name" value="ZF_C3H1"/>
    <property type="match status" value="3"/>
</dbReference>
<proteinExistence type="predicted"/>
<dbReference type="STRING" id="97972.A0A2V1DLK5"/>
<dbReference type="AlphaFoldDB" id="A0A2V1DLK5"/>
<feature type="zinc finger region" description="C3H1-type" evidence="4">
    <location>
        <begin position="87"/>
        <end position="115"/>
    </location>
</feature>
<feature type="zinc finger region" description="C3H1-type" evidence="4">
    <location>
        <begin position="60"/>
        <end position="86"/>
    </location>
</feature>
<evidence type="ECO:0000256" key="4">
    <source>
        <dbReference type="PROSITE-ProRule" id="PRU00723"/>
    </source>
</evidence>
<reference evidence="7 8" key="1">
    <citation type="journal article" date="2018" name="Sci. Rep.">
        <title>Comparative genomics provides insights into the lifestyle and reveals functional heterogeneity of dark septate endophytic fungi.</title>
        <authorList>
            <person name="Knapp D.G."/>
            <person name="Nemeth J.B."/>
            <person name="Barry K."/>
            <person name="Hainaut M."/>
            <person name="Henrissat B."/>
            <person name="Johnson J."/>
            <person name="Kuo A."/>
            <person name="Lim J.H.P."/>
            <person name="Lipzen A."/>
            <person name="Nolan M."/>
            <person name="Ohm R.A."/>
            <person name="Tamas L."/>
            <person name="Grigoriev I.V."/>
            <person name="Spatafora J.W."/>
            <person name="Nagy L.G."/>
            <person name="Kovacs G.M."/>
        </authorList>
    </citation>
    <scope>NUCLEOTIDE SEQUENCE [LARGE SCALE GENOMIC DNA]</scope>
    <source>
        <strain evidence="7 8">DSE2036</strain>
    </source>
</reference>
<feature type="region of interest" description="Disordered" evidence="5">
    <location>
        <begin position="143"/>
        <end position="166"/>
    </location>
</feature>
<feature type="domain" description="C3H1-type" evidence="6">
    <location>
        <begin position="31"/>
        <end position="59"/>
    </location>
</feature>
<dbReference type="PANTHER" id="PTHR46156:SF1">
    <property type="entry name" value="ZINC FINGER CCCH DOMAIN-CONTAINING PROTEIN 3"/>
    <property type="match status" value="1"/>
</dbReference>
<dbReference type="SMART" id="SM00356">
    <property type="entry name" value="ZnF_C3H1"/>
    <property type="match status" value="4"/>
</dbReference>
<protein>
    <recommendedName>
        <fullName evidence="6">C3H1-type domain-containing protein</fullName>
    </recommendedName>
</protein>
<evidence type="ECO:0000256" key="3">
    <source>
        <dbReference type="ARBA" id="ARBA00022833"/>
    </source>
</evidence>
<feature type="zinc finger region" description="C3H1-type" evidence="4">
    <location>
        <begin position="31"/>
        <end position="59"/>
    </location>
</feature>
<evidence type="ECO:0000313" key="8">
    <source>
        <dbReference type="Proteomes" id="UP000244855"/>
    </source>
</evidence>
<dbReference type="Gene3D" id="4.10.1000.10">
    <property type="entry name" value="Zinc finger, CCCH-type"/>
    <property type="match status" value="2"/>
</dbReference>
<keyword evidence="1 4" id="KW-0479">Metal-binding</keyword>
<keyword evidence="3 4" id="KW-0862">Zinc</keyword>
<feature type="domain" description="C3H1-type" evidence="6">
    <location>
        <begin position="60"/>
        <end position="86"/>
    </location>
</feature>
<dbReference type="InterPro" id="IPR000571">
    <property type="entry name" value="Znf_CCCH"/>
</dbReference>
<dbReference type="OrthoDB" id="410307at2759"/>
<dbReference type="InterPro" id="IPR036855">
    <property type="entry name" value="Znf_CCCH_sf"/>
</dbReference>
<evidence type="ECO:0000256" key="5">
    <source>
        <dbReference type="SAM" id="MobiDB-lite"/>
    </source>
</evidence>
<gene>
    <name evidence="7" type="ORF">DM02DRAFT_58829</name>
</gene>
<sequence length="191" mass="20935">MHPNSLCPSCQQPLTYSGKCARSGCLDIHDPSKLALCKNWLFKSECSNGENCDLSHSPSLHNTPHCVYHLRGGCKKSPCLFAHVDIDPAAMVCDGFGRFGYCEDGADCTRLHVYECPEFTNYGICAAGNNCMLKHVQRASRMRIRNSSSAEGSPPHSEYIGDANNAEGADVLGEPHAITQQHDYVPFDAER</sequence>
<name>A0A2V1DLK5_9PLEO</name>
<dbReference type="SUPFAM" id="SSF90229">
    <property type="entry name" value="CCCH zinc finger"/>
    <property type="match status" value="1"/>
</dbReference>
<dbReference type="GO" id="GO:0008270">
    <property type="term" value="F:zinc ion binding"/>
    <property type="evidence" value="ECO:0007669"/>
    <property type="project" value="UniProtKB-KW"/>
</dbReference>
<evidence type="ECO:0000259" key="6">
    <source>
        <dbReference type="PROSITE" id="PS50103"/>
    </source>
</evidence>
<dbReference type="GO" id="GO:0005634">
    <property type="term" value="C:nucleus"/>
    <property type="evidence" value="ECO:0007669"/>
    <property type="project" value="TreeGrafter"/>
</dbReference>
<organism evidence="7 8">
    <name type="scientific">Periconia macrospinosa</name>
    <dbReference type="NCBI Taxonomy" id="97972"/>
    <lineage>
        <taxon>Eukaryota</taxon>
        <taxon>Fungi</taxon>
        <taxon>Dikarya</taxon>
        <taxon>Ascomycota</taxon>
        <taxon>Pezizomycotina</taxon>
        <taxon>Dothideomycetes</taxon>
        <taxon>Pleosporomycetidae</taxon>
        <taxon>Pleosporales</taxon>
        <taxon>Massarineae</taxon>
        <taxon>Periconiaceae</taxon>
        <taxon>Periconia</taxon>
    </lineage>
</organism>
<dbReference type="Proteomes" id="UP000244855">
    <property type="component" value="Unassembled WGS sequence"/>
</dbReference>